<dbReference type="Gene3D" id="1.10.10.10">
    <property type="entry name" value="Winged helix-like DNA-binding domain superfamily/Winged helix DNA-binding domain"/>
    <property type="match status" value="1"/>
</dbReference>
<dbReference type="Pfam" id="PF10400">
    <property type="entry name" value="Vir_act_alpha_C"/>
    <property type="match status" value="1"/>
</dbReference>
<dbReference type="PANTHER" id="PTHR43252:SF4">
    <property type="entry name" value="TRANSCRIPTIONAL REGULATORY PROTEIN"/>
    <property type="match status" value="1"/>
</dbReference>
<dbReference type="RefSeq" id="WP_377334421.1">
    <property type="nucleotide sequence ID" value="NZ_JBHLUE010000001.1"/>
</dbReference>
<name>A0ABV6NPB7_9ACTN</name>
<dbReference type="Gene3D" id="6.10.140.190">
    <property type="match status" value="1"/>
</dbReference>
<dbReference type="Pfam" id="PF03551">
    <property type="entry name" value="PadR"/>
    <property type="match status" value="1"/>
</dbReference>
<protein>
    <submittedName>
        <fullName evidence="3">PadR family transcriptional regulator</fullName>
    </submittedName>
</protein>
<dbReference type="InterPro" id="IPR036390">
    <property type="entry name" value="WH_DNA-bd_sf"/>
</dbReference>
<dbReference type="InterPro" id="IPR036388">
    <property type="entry name" value="WH-like_DNA-bd_sf"/>
</dbReference>
<evidence type="ECO:0000313" key="4">
    <source>
        <dbReference type="Proteomes" id="UP001589894"/>
    </source>
</evidence>
<evidence type="ECO:0000313" key="3">
    <source>
        <dbReference type="EMBL" id="MFC0562616.1"/>
    </source>
</evidence>
<dbReference type="InterPro" id="IPR018309">
    <property type="entry name" value="Tscrpt_reg_PadR_C"/>
</dbReference>
<dbReference type="PANTHER" id="PTHR43252">
    <property type="entry name" value="TRANSCRIPTIONAL REGULATOR YQJI"/>
    <property type="match status" value="1"/>
</dbReference>
<comment type="caution">
    <text evidence="3">The sequence shown here is derived from an EMBL/GenBank/DDBJ whole genome shotgun (WGS) entry which is preliminary data.</text>
</comment>
<organism evidence="3 4">
    <name type="scientific">Plantactinospora siamensis</name>
    <dbReference type="NCBI Taxonomy" id="555372"/>
    <lineage>
        <taxon>Bacteria</taxon>
        <taxon>Bacillati</taxon>
        <taxon>Actinomycetota</taxon>
        <taxon>Actinomycetes</taxon>
        <taxon>Micromonosporales</taxon>
        <taxon>Micromonosporaceae</taxon>
        <taxon>Plantactinospora</taxon>
    </lineage>
</organism>
<evidence type="ECO:0000259" key="1">
    <source>
        <dbReference type="Pfam" id="PF03551"/>
    </source>
</evidence>
<reference evidence="3 4" key="1">
    <citation type="submission" date="2024-09" db="EMBL/GenBank/DDBJ databases">
        <authorList>
            <person name="Sun Q."/>
            <person name="Mori K."/>
        </authorList>
    </citation>
    <scope>NUCLEOTIDE SEQUENCE [LARGE SCALE GENOMIC DNA]</scope>
    <source>
        <strain evidence="3 4">TBRC 2205</strain>
    </source>
</reference>
<feature type="domain" description="Transcription regulator PadR C-terminal" evidence="2">
    <location>
        <begin position="95"/>
        <end position="170"/>
    </location>
</feature>
<dbReference type="InterPro" id="IPR005149">
    <property type="entry name" value="Tscrpt_reg_PadR_N"/>
</dbReference>
<keyword evidence="4" id="KW-1185">Reference proteome</keyword>
<dbReference type="SUPFAM" id="SSF46785">
    <property type="entry name" value="Winged helix' DNA-binding domain"/>
    <property type="match status" value="1"/>
</dbReference>
<accession>A0ABV6NPB7</accession>
<evidence type="ECO:0000259" key="2">
    <source>
        <dbReference type="Pfam" id="PF10400"/>
    </source>
</evidence>
<sequence length="187" mass="20076">MADRPLNATAASLLGFLHDGPMTGWDLVAAAESRIGDFWSLTQSQVYRELTAMAAAGLVRAGERGPRDRRPYELTEAGRAAFAEWASRDPGTEAIRFPLLLAVLFGRHLPPGRLAEHLAAHRRAHAERLAGYAAAAAQLPPGADEIEPYAIATLRFGLAYERAVLAWFDDLPAGVTGTDPTEPPPPA</sequence>
<dbReference type="Proteomes" id="UP001589894">
    <property type="component" value="Unassembled WGS sequence"/>
</dbReference>
<gene>
    <name evidence="3" type="ORF">ACFFHU_00260</name>
</gene>
<feature type="domain" description="Transcription regulator PadR N-terminal" evidence="1">
    <location>
        <begin position="13"/>
        <end position="84"/>
    </location>
</feature>
<dbReference type="EMBL" id="JBHLUE010000001">
    <property type="protein sequence ID" value="MFC0562616.1"/>
    <property type="molecule type" value="Genomic_DNA"/>
</dbReference>
<proteinExistence type="predicted"/>